<gene>
    <name evidence="3" type="ORF">P8192_04980</name>
</gene>
<organism evidence="3 4">
    <name type="scientific">Citricoccus muralis</name>
    <dbReference type="NCBI Taxonomy" id="169134"/>
    <lineage>
        <taxon>Bacteria</taxon>
        <taxon>Bacillati</taxon>
        <taxon>Actinomycetota</taxon>
        <taxon>Actinomycetes</taxon>
        <taxon>Micrococcales</taxon>
        <taxon>Micrococcaceae</taxon>
        <taxon>Citricoccus</taxon>
    </lineage>
</organism>
<evidence type="ECO:0000259" key="2">
    <source>
        <dbReference type="Pfam" id="PF03703"/>
    </source>
</evidence>
<reference evidence="3 4" key="1">
    <citation type="submission" date="2023-04" db="EMBL/GenBank/DDBJ databases">
        <title>Funneling lignin-derived compounds into biodiesel using alkali-halophilic Citricoccus sp. P2.</title>
        <authorList>
            <person name="Luo C.-B."/>
        </authorList>
    </citation>
    <scope>NUCLEOTIDE SEQUENCE [LARGE SCALE GENOMIC DNA]</scope>
    <source>
        <strain evidence="3 4">P2</strain>
    </source>
</reference>
<dbReference type="Proteomes" id="UP001219037">
    <property type="component" value="Chromosome"/>
</dbReference>
<keyword evidence="4" id="KW-1185">Reference proteome</keyword>
<feature type="transmembrane region" description="Helical" evidence="1">
    <location>
        <begin position="61"/>
        <end position="80"/>
    </location>
</feature>
<protein>
    <submittedName>
        <fullName evidence="3">PH domain-containing protein</fullName>
    </submittedName>
</protein>
<evidence type="ECO:0000313" key="4">
    <source>
        <dbReference type="Proteomes" id="UP001219037"/>
    </source>
</evidence>
<sequence length="197" mass="23242">MAHRLQPGEQVRVRTRTHARGLLKPAIWLIVLCLAAGIWQGYLSRPDLPFWVSDYRGAWQITGYVVLGLLLFFGAVRPLWRWLTRVTYLTTLRVSQRIGWLRVQRRWLTLEAIERVQMRQSRRQRWARRGDLQLWSYSGHVWTLRNLPEIQRFTQLVEAELYSVRARYGYGYPGVAPNGPASYQNFHDHSSDPGVRR</sequence>
<dbReference type="EMBL" id="CP121252">
    <property type="protein sequence ID" value="WFP17462.1"/>
    <property type="molecule type" value="Genomic_DNA"/>
</dbReference>
<accession>A0ABY8HA40</accession>
<proteinExistence type="predicted"/>
<dbReference type="InterPro" id="IPR005182">
    <property type="entry name" value="YdbS-like_PH"/>
</dbReference>
<keyword evidence="1" id="KW-0812">Transmembrane</keyword>
<feature type="domain" description="YdbS-like PH" evidence="2">
    <location>
        <begin position="87"/>
        <end position="154"/>
    </location>
</feature>
<dbReference type="Pfam" id="PF03703">
    <property type="entry name" value="bPH_2"/>
    <property type="match status" value="1"/>
</dbReference>
<name>A0ABY8HA40_9MICC</name>
<keyword evidence="1" id="KW-0472">Membrane</keyword>
<evidence type="ECO:0000256" key="1">
    <source>
        <dbReference type="SAM" id="Phobius"/>
    </source>
</evidence>
<keyword evidence="1" id="KW-1133">Transmembrane helix</keyword>
<feature type="transmembrane region" description="Helical" evidence="1">
    <location>
        <begin position="21"/>
        <end position="41"/>
    </location>
</feature>
<dbReference type="RefSeq" id="WP_278158983.1">
    <property type="nucleotide sequence ID" value="NZ_CP121252.1"/>
</dbReference>
<evidence type="ECO:0000313" key="3">
    <source>
        <dbReference type="EMBL" id="WFP17462.1"/>
    </source>
</evidence>